<dbReference type="OrthoDB" id="1938591at2759"/>
<evidence type="ECO:0000313" key="3">
    <source>
        <dbReference type="EMBL" id="TEB27017.1"/>
    </source>
</evidence>
<feature type="compositionally biased region" description="Polar residues" evidence="1">
    <location>
        <begin position="400"/>
        <end position="414"/>
    </location>
</feature>
<feature type="region of interest" description="Disordered" evidence="1">
    <location>
        <begin position="72"/>
        <end position="131"/>
    </location>
</feature>
<feature type="compositionally biased region" description="Low complexity" evidence="1">
    <location>
        <begin position="976"/>
        <end position="987"/>
    </location>
</feature>
<feature type="region of interest" description="Disordered" evidence="1">
    <location>
        <begin position="957"/>
        <end position="1213"/>
    </location>
</feature>
<dbReference type="STRING" id="71717.A0A4Y7SYT1"/>
<feature type="compositionally biased region" description="Gly residues" evidence="1">
    <location>
        <begin position="377"/>
        <end position="395"/>
    </location>
</feature>
<feature type="region of interest" description="Disordered" evidence="1">
    <location>
        <begin position="147"/>
        <end position="207"/>
    </location>
</feature>
<feature type="compositionally biased region" description="Pro residues" evidence="1">
    <location>
        <begin position="284"/>
        <end position="294"/>
    </location>
</feature>
<feature type="region of interest" description="Disordered" evidence="1">
    <location>
        <begin position="1"/>
        <end position="37"/>
    </location>
</feature>
<feature type="compositionally biased region" description="Low complexity" evidence="1">
    <location>
        <begin position="1319"/>
        <end position="1333"/>
    </location>
</feature>
<feature type="compositionally biased region" description="Low complexity" evidence="1">
    <location>
        <begin position="1023"/>
        <end position="1034"/>
    </location>
</feature>
<evidence type="ECO:0000259" key="2">
    <source>
        <dbReference type="PROSITE" id="PS51011"/>
    </source>
</evidence>
<feature type="compositionally biased region" description="Gly residues" evidence="1">
    <location>
        <begin position="464"/>
        <end position="479"/>
    </location>
</feature>
<dbReference type="Pfam" id="PF01388">
    <property type="entry name" value="ARID"/>
    <property type="match status" value="1"/>
</dbReference>
<feature type="compositionally biased region" description="Polar residues" evidence="1">
    <location>
        <begin position="483"/>
        <end position="495"/>
    </location>
</feature>
<dbReference type="EMBL" id="QPFP01000043">
    <property type="protein sequence ID" value="TEB27017.1"/>
    <property type="molecule type" value="Genomic_DNA"/>
</dbReference>
<feature type="compositionally biased region" description="Pro residues" evidence="1">
    <location>
        <begin position="1164"/>
        <end position="1174"/>
    </location>
</feature>
<feature type="compositionally biased region" description="Low complexity" evidence="1">
    <location>
        <begin position="105"/>
        <end position="117"/>
    </location>
</feature>
<dbReference type="GO" id="GO:0003677">
    <property type="term" value="F:DNA binding"/>
    <property type="evidence" value="ECO:0007669"/>
    <property type="project" value="InterPro"/>
</dbReference>
<sequence>MEAATTALDLDLLVSLPPPRLPQQSPPAAPPPPAPPVLELVVVNGGHTPPRLRPYRAQQYNMIPQGFNNMLQQQHAQQQAQQLQQQAGQQQPQPDSHPGPSFPTQWQQQQQQSMQQQFRPRSGAGVSSSQAQMNELMRSQNMARVASGQPMPFGMAGGMPNMGGQQPFHDPSSNQSANGNMPGGGFPNLGGMINQGMNPAQAQQQRGNPLANLPHQRQLEMMMAHNNQNNPFAKFPQNQIPQRPDQPQQHPNQPPFLSPGMNHASPGDIFSPGMSNDIRRGSPSNPPHSMPGLPPNMAGSSQLAHAHERANQVRMSIQNDENMVNQLKLKAQRIGTITEEDKVQHAKLMSVVNQKKEYLAKLVTMIQQGSSIPPQLTGGGNGGPGPGWNGQGGNGAPFDQNIQRNATPMQPSQHTQGPPTGPLQGGNPNMSKPQTPLNQQAGLPQNQQQLAPQQHPGVPRMGPPQGGNGGGPIPTGAMGGQPVFQQPMNGPGRSTPQMPGAGGSGMASNSGQGWQPQPLERGPFERTLKSFFQQRHFVLDPASLVIDSRPVDLYLLHRTVFEMGGFCKIESNNTWDVVGGKLGFVNFPGSDGQPPRSGPGISLQITQYYKDYVQAFDAAYLRTMLESRIKVGTGQQELTEQHRNQALIMVRNFTGFDLARMQHPQKMSEQQMSQLVNFAHRTVADLRSMNVPESVIQMVEARRSDLQRLYQDQVNFKGMVAQNGGAMRPGQPQSLMQNGGGGPGGMGGRPMQPPFGAAAGGLPGQMQQRMLAQGGMPNGQGNFMDGRMQGQPGMQMGGIGPPLPQHQQVGPMQQRMISGMPGHVAGGQFHATIPTKEQTQSALVNLAKLRREATEAIHHLQPIEIPPDQRAAYNSLLESVHRMTLDFDPKLPILYSLIKNDDQIRRIVKIISTVQFQRTLCSQSNPRIIISLDVLRTSQSELVRLNDAFSLAMKQADAMRQNHGPQPQHFMQGHPQQSQIQTAIQHQMLQQQGMNNMSPPGGQLQDHGRPHMPGQQHPSSAVPHPQGQPQQTTPNLAAQQLRPPTMSLNPPPPRRQKQPGSAMTPGAMQSPSPAPATSTPPNAPTPSAMVSSPAQVPKSPKAKAPPKAKSAPSASKRRSSKVAPSPAATAPTPQSQASPEASTSTPIQAHASVKRQREEDAAPSPGPANGPSPPKRVKMEEIQSISSQAQQKASEAGPSAPVKKEELSSDIAHIKTGEDASQFLDQMTELIKYAADGASNQSADTLSGNISDTLELLLKGCGPADTGADGGSSYSRFGDISASARDGTPPPASLFDEFFDFSNVGEEEDSKVDTPDLISSSSTTNPSPESNASEVSDPHHHQFQQQFGVSTSGGKPGFDDVSDVVRLGHWKEIDGGEAAYYQPSDWKWEGQMATVDAPWAIYGQ</sequence>
<dbReference type="InterPro" id="IPR036431">
    <property type="entry name" value="ARID_dom_sf"/>
</dbReference>
<feature type="compositionally biased region" description="Low complexity" evidence="1">
    <location>
        <begin position="1182"/>
        <end position="1196"/>
    </location>
</feature>
<feature type="compositionally biased region" description="Low complexity" evidence="1">
    <location>
        <begin position="1"/>
        <end position="15"/>
    </location>
</feature>
<feature type="region of interest" description="Disordered" evidence="1">
    <location>
        <begin position="1264"/>
        <end position="1358"/>
    </location>
</feature>
<feature type="compositionally biased region" description="Polar residues" evidence="1">
    <location>
        <begin position="1343"/>
        <end position="1353"/>
    </location>
</feature>
<feature type="region of interest" description="Disordered" evidence="1">
    <location>
        <begin position="228"/>
        <end position="300"/>
    </location>
</feature>
<dbReference type="InterPro" id="IPR001606">
    <property type="entry name" value="ARID_dom"/>
</dbReference>
<evidence type="ECO:0000256" key="1">
    <source>
        <dbReference type="SAM" id="MobiDB-lite"/>
    </source>
</evidence>
<feature type="compositionally biased region" description="Polar residues" evidence="1">
    <location>
        <begin position="195"/>
        <end position="207"/>
    </location>
</feature>
<name>A0A4Y7SYT1_COPMI</name>
<reference evidence="3 4" key="1">
    <citation type="journal article" date="2019" name="Nat. Ecol. Evol.">
        <title>Megaphylogeny resolves global patterns of mushroom evolution.</title>
        <authorList>
            <person name="Varga T."/>
            <person name="Krizsan K."/>
            <person name="Foldi C."/>
            <person name="Dima B."/>
            <person name="Sanchez-Garcia M."/>
            <person name="Sanchez-Ramirez S."/>
            <person name="Szollosi G.J."/>
            <person name="Szarkandi J.G."/>
            <person name="Papp V."/>
            <person name="Albert L."/>
            <person name="Andreopoulos W."/>
            <person name="Angelini C."/>
            <person name="Antonin V."/>
            <person name="Barry K.W."/>
            <person name="Bougher N.L."/>
            <person name="Buchanan P."/>
            <person name="Buyck B."/>
            <person name="Bense V."/>
            <person name="Catcheside P."/>
            <person name="Chovatia M."/>
            <person name="Cooper J."/>
            <person name="Damon W."/>
            <person name="Desjardin D."/>
            <person name="Finy P."/>
            <person name="Geml J."/>
            <person name="Haridas S."/>
            <person name="Hughes K."/>
            <person name="Justo A."/>
            <person name="Karasinski D."/>
            <person name="Kautmanova I."/>
            <person name="Kiss B."/>
            <person name="Kocsube S."/>
            <person name="Kotiranta H."/>
            <person name="LaButti K.M."/>
            <person name="Lechner B.E."/>
            <person name="Liimatainen K."/>
            <person name="Lipzen A."/>
            <person name="Lukacs Z."/>
            <person name="Mihaltcheva S."/>
            <person name="Morgado L.N."/>
            <person name="Niskanen T."/>
            <person name="Noordeloos M.E."/>
            <person name="Ohm R.A."/>
            <person name="Ortiz-Santana B."/>
            <person name="Ovrebo C."/>
            <person name="Racz N."/>
            <person name="Riley R."/>
            <person name="Savchenko A."/>
            <person name="Shiryaev A."/>
            <person name="Soop K."/>
            <person name="Spirin V."/>
            <person name="Szebenyi C."/>
            <person name="Tomsovsky M."/>
            <person name="Tulloss R.E."/>
            <person name="Uehling J."/>
            <person name="Grigoriev I.V."/>
            <person name="Vagvolgyi C."/>
            <person name="Papp T."/>
            <person name="Martin F.M."/>
            <person name="Miettinen O."/>
            <person name="Hibbett D.S."/>
            <person name="Nagy L.G."/>
        </authorList>
    </citation>
    <scope>NUCLEOTIDE SEQUENCE [LARGE SCALE GENOMIC DNA]</scope>
    <source>
        <strain evidence="3 4">FP101781</strain>
    </source>
</reference>
<accession>A0A4Y7SYT1</accession>
<feature type="compositionally biased region" description="Polar residues" evidence="1">
    <location>
        <begin position="988"/>
        <end position="998"/>
    </location>
</feature>
<protein>
    <recommendedName>
        <fullName evidence="2">ARID domain-containing protein</fullName>
    </recommendedName>
</protein>
<dbReference type="SMART" id="SM01014">
    <property type="entry name" value="ARID"/>
    <property type="match status" value="1"/>
</dbReference>
<feature type="compositionally biased region" description="Low complexity" evidence="1">
    <location>
        <begin position="1075"/>
        <end position="1099"/>
    </location>
</feature>
<comment type="caution">
    <text evidence="3">The sequence shown here is derived from an EMBL/GenBank/DDBJ whole genome shotgun (WGS) entry which is preliminary data.</text>
</comment>
<dbReference type="Proteomes" id="UP000298030">
    <property type="component" value="Unassembled WGS sequence"/>
</dbReference>
<keyword evidence="4" id="KW-1185">Reference proteome</keyword>
<feature type="compositionally biased region" description="Low complexity" evidence="1">
    <location>
        <begin position="436"/>
        <end position="454"/>
    </location>
</feature>
<proteinExistence type="predicted"/>
<feature type="compositionally biased region" description="Pro residues" evidence="1">
    <location>
        <begin position="16"/>
        <end position="36"/>
    </location>
</feature>
<feature type="compositionally biased region" description="Basic and acidic residues" evidence="1">
    <location>
        <begin position="1202"/>
        <end position="1213"/>
    </location>
</feature>
<feature type="compositionally biased region" description="Low complexity" evidence="1">
    <location>
        <begin position="236"/>
        <end position="251"/>
    </location>
</feature>
<dbReference type="Gene3D" id="1.10.150.60">
    <property type="entry name" value="ARID DNA-binding domain"/>
    <property type="match status" value="1"/>
</dbReference>
<dbReference type="CDD" id="cd16100">
    <property type="entry name" value="ARID"/>
    <property type="match status" value="1"/>
</dbReference>
<feature type="compositionally biased region" description="Low complexity" evidence="1">
    <location>
        <begin position="1121"/>
        <end position="1139"/>
    </location>
</feature>
<evidence type="ECO:0000313" key="4">
    <source>
        <dbReference type="Proteomes" id="UP000298030"/>
    </source>
</evidence>
<feature type="compositionally biased region" description="Low complexity" evidence="1">
    <location>
        <begin position="72"/>
        <end position="93"/>
    </location>
</feature>
<feature type="domain" description="ARID" evidence="2">
    <location>
        <begin position="518"/>
        <end position="621"/>
    </location>
</feature>
<dbReference type="SUPFAM" id="SSF46774">
    <property type="entry name" value="ARID-like"/>
    <property type="match status" value="1"/>
</dbReference>
<gene>
    <name evidence="3" type="ORF">FA13DRAFT_1712809</name>
</gene>
<dbReference type="PROSITE" id="PS51011">
    <property type="entry name" value="ARID"/>
    <property type="match status" value="1"/>
</dbReference>
<organism evidence="3 4">
    <name type="scientific">Coprinellus micaceus</name>
    <name type="common">Glistening ink-cap mushroom</name>
    <name type="synonym">Coprinus micaceus</name>
    <dbReference type="NCBI Taxonomy" id="71717"/>
    <lineage>
        <taxon>Eukaryota</taxon>
        <taxon>Fungi</taxon>
        <taxon>Dikarya</taxon>
        <taxon>Basidiomycota</taxon>
        <taxon>Agaricomycotina</taxon>
        <taxon>Agaricomycetes</taxon>
        <taxon>Agaricomycetidae</taxon>
        <taxon>Agaricales</taxon>
        <taxon>Agaricineae</taxon>
        <taxon>Psathyrellaceae</taxon>
        <taxon>Coprinellus</taxon>
    </lineage>
</organism>
<feature type="region of interest" description="Disordered" evidence="1">
    <location>
        <begin position="371"/>
        <end position="517"/>
    </location>
</feature>